<dbReference type="EMBL" id="JADFTS010000009">
    <property type="protein sequence ID" value="KAF9587409.1"/>
    <property type="molecule type" value="Genomic_DNA"/>
</dbReference>
<proteinExistence type="predicted"/>
<accession>A0A835LD50</accession>
<evidence type="ECO:0000313" key="1">
    <source>
        <dbReference type="EMBL" id="KAF9587409.1"/>
    </source>
</evidence>
<sequence length="139" mass="15899">MNSLMRNSTLAISHRRRFDHYEVLEQSMKSWGEDGRAPRSVFKTKREHNHMISAFSNTRRERAKKRQIYLHSYTFSSAKTKTKCTSRVLKKGLVKAKSAFVKILAFVRVGSIRTCGVSKTPILCCSSPMPIPVRRVVPA</sequence>
<dbReference type="OrthoDB" id="1931227at2759"/>
<comment type="caution">
    <text evidence="1">The sequence shown here is derived from an EMBL/GenBank/DDBJ whole genome shotgun (WGS) entry which is preliminary data.</text>
</comment>
<name>A0A835LD50_9MAGN</name>
<gene>
    <name evidence="1" type="ORF">IFM89_002138</name>
</gene>
<evidence type="ECO:0000313" key="2">
    <source>
        <dbReference type="Proteomes" id="UP000631114"/>
    </source>
</evidence>
<protein>
    <submittedName>
        <fullName evidence="1">Uncharacterized protein</fullName>
    </submittedName>
</protein>
<dbReference type="Proteomes" id="UP000631114">
    <property type="component" value="Unassembled WGS sequence"/>
</dbReference>
<dbReference type="AlphaFoldDB" id="A0A835LD50"/>
<organism evidence="1 2">
    <name type="scientific">Coptis chinensis</name>
    <dbReference type="NCBI Taxonomy" id="261450"/>
    <lineage>
        <taxon>Eukaryota</taxon>
        <taxon>Viridiplantae</taxon>
        <taxon>Streptophyta</taxon>
        <taxon>Embryophyta</taxon>
        <taxon>Tracheophyta</taxon>
        <taxon>Spermatophyta</taxon>
        <taxon>Magnoliopsida</taxon>
        <taxon>Ranunculales</taxon>
        <taxon>Ranunculaceae</taxon>
        <taxon>Coptidoideae</taxon>
        <taxon>Coptis</taxon>
    </lineage>
</organism>
<keyword evidence="2" id="KW-1185">Reference proteome</keyword>
<reference evidence="1 2" key="1">
    <citation type="submission" date="2020-10" db="EMBL/GenBank/DDBJ databases">
        <title>The Coptis chinensis genome and diversification of protoberbering-type alkaloids.</title>
        <authorList>
            <person name="Wang B."/>
            <person name="Shu S."/>
            <person name="Song C."/>
            <person name="Liu Y."/>
        </authorList>
    </citation>
    <scope>NUCLEOTIDE SEQUENCE [LARGE SCALE GENOMIC DNA]</scope>
    <source>
        <strain evidence="1">HL-2020</strain>
        <tissue evidence="1">Leaf</tissue>
    </source>
</reference>